<dbReference type="Pfam" id="PF13665">
    <property type="entry name" value="Tox-PAAR-like"/>
    <property type="match status" value="1"/>
</dbReference>
<organism evidence="1 2">
    <name type="scientific">Xanthobacter agilis</name>
    <dbReference type="NCBI Taxonomy" id="47492"/>
    <lineage>
        <taxon>Bacteria</taxon>
        <taxon>Pseudomonadati</taxon>
        <taxon>Pseudomonadota</taxon>
        <taxon>Alphaproteobacteria</taxon>
        <taxon>Hyphomicrobiales</taxon>
        <taxon>Xanthobacteraceae</taxon>
        <taxon>Xanthobacter</taxon>
    </lineage>
</organism>
<evidence type="ECO:0000313" key="2">
    <source>
        <dbReference type="Proteomes" id="UP001241747"/>
    </source>
</evidence>
<comment type="caution">
    <text evidence="1">The sequence shown here is derived from an EMBL/GenBank/DDBJ whole genome shotgun (WGS) entry which is preliminary data.</text>
</comment>
<proteinExistence type="predicted"/>
<name>A0ABU0LEJ6_XANAG</name>
<sequence length="134" mass="13788">MFVTSQGPLPAMDMAFPDVCRTPVGPAIVPIPYPDIALSNTAIPTQTKLCLTCMPAHNLVTQKPLSNGDNAGLGLGMVSNLDMGPVAAAMGSTNFFVGGTPAIKMTSPTKQNGVCPNAAGMTLSPSQVKLMSLR</sequence>
<protein>
    <recommendedName>
        <fullName evidence="3">Tox-PAAR-like domain-containing protein</fullName>
    </recommendedName>
</protein>
<dbReference type="RefSeq" id="WP_237343977.1">
    <property type="nucleotide sequence ID" value="NZ_JABWGX010000002.1"/>
</dbReference>
<evidence type="ECO:0008006" key="3">
    <source>
        <dbReference type="Google" id="ProtNLM"/>
    </source>
</evidence>
<dbReference type="Proteomes" id="UP001241747">
    <property type="component" value="Unassembled WGS sequence"/>
</dbReference>
<evidence type="ECO:0000313" key="1">
    <source>
        <dbReference type="EMBL" id="MDQ0505570.1"/>
    </source>
</evidence>
<dbReference type="EMBL" id="JAUSVY010000004">
    <property type="protein sequence ID" value="MDQ0505570.1"/>
    <property type="molecule type" value="Genomic_DNA"/>
</dbReference>
<accession>A0ABU0LEJ6</accession>
<reference evidence="1 2" key="1">
    <citation type="submission" date="2023-07" db="EMBL/GenBank/DDBJ databases">
        <title>Genomic Encyclopedia of Type Strains, Phase IV (KMG-IV): sequencing the most valuable type-strain genomes for metagenomic binning, comparative biology and taxonomic classification.</title>
        <authorList>
            <person name="Goeker M."/>
        </authorList>
    </citation>
    <scope>NUCLEOTIDE SEQUENCE [LARGE SCALE GENOMIC DNA]</scope>
    <source>
        <strain evidence="1 2">DSM 3770</strain>
    </source>
</reference>
<keyword evidence="2" id="KW-1185">Reference proteome</keyword>
<gene>
    <name evidence="1" type="ORF">QOZ94_002366</name>
</gene>